<dbReference type="InterPro" id="IPR029021">
    <property type="entry name" value="Prot-tyrosine_phosphatase-like"/>
</dbReference>
<dbReference type="InterPro" id="IPR057023">
    <property type="entry name" value="PTP-SAK"/>
</dbReference>
<feature type="domain" description="Tyrosine specific protein phosphatases" evidence="2">
    <location>
        <begin position="63"/>
        <end position="132"/>
    </location>
</feature>
<sequence>MEKSYQQLVKNRIFIGGADDINELLNNEKIDVIYDLRAEADSGQHVKQRVHLPIVDDSEKQDDSVKRALDEVEKAYNENKNIYFHCSGGKNRTGTVAIGTLINLGLADIVDEAERKAKSIRPAIQVKPEMKDTLNRLYK</sequence>
<gene>
    <name evidence="3" type="ORF">GKZ89_00585</name>
</gene>
<evidence type="ECO:0000313" key="3">
    <source>
        <dbReference type="EMBL" id="MTH51884.1"/>
    </source>
</evidence>
<dbReference type="PANTHER" id="PTHR47216">
    <property type="match status" value="1"/>
</dbReference>
<keyword evidence="4" id="KW-1185">Reference proteome</keyword>
<dbReference type="Gene3D" id="3.90.190.10">
    <property type="entry name" value="Protein tyrosine phosphatase superfamily"/>
    <property type="match status" value="1"/>
</dbReference>
<dbReference type="Pfam" id="PF22784">
    <property type="entry name" value="PTP-SAK"/>
    <property type="match status" value="1"/>
</dbReference>
<evidence type="ECO:0000313" key="4">
    <source>
        <dbReference type="Proteomes" id="UP000434639"/>
    </source>
</evidence>
<dbReference type="EMBL" id="WMIB01000001">
    <property type="protein sequence ID" value="MTH51884.1"/>
    <property type="molecule type" value="Genomic_DNA"/>
</dbReference>
<keyword evidence="1" id="KW-0378">Hydrolase</keyword>
<dbReference type="Proteomes" id="UP000434639">
    <property type="component" value="Unassembled WGS sequence"/>
</dbReference>
<dbReference type="InterPro" id="IPR016130">
    <property type="entry name" value="Tyr_Pase_AS"/>
</dbReference>
<proteinExistence type="predicted"/>
<comment type="caution">
    <text evidence="3">The sequence shown here is derived from an EMBL/GenBank/DDBJ whole genome shotgun (WGS) entry which is preliminary data.</text>
</comment>
<reference evidence="3 4" key="1">
    <citation type="journal article" date="2017" name="Int. J. Syst. Evol. Microbiol.">
        <title>Bacillus mangrovi sp. nov., isolated from a sediment sample from a mangrove forest.</title>
        <authorList>
            <person name="Gupta V."/>
            <person name="Singh P.K."/>
            <person name="Korpole S."/>
            <person name="Tanuku N.R.S."/>
            <person name="Pinnaka A.K."/>
        </authorList>
    </citation>
    <scope>NUCLEOTIDE SEQUENCE [LARGE SCALE GENOMIC DNA]</scope>
    <source>
        <strain evidence="3 4">KCTC 33872</strain>
    </source>
</reference>
<dbReference type="SUPFAM" id="SSF52799">
    <property type="entry name" value="(Phosphotyrosine protein) phosphatases II"/>
    <property type="match status" value="1"/>
</dbReference>
<dbReference type="AlphaFoldDB" id="A0A7X2V398"/>
<dbReference type="OrthoDB" id="2081133at2"/>
<accession>A0A7X2V398</accession>
<protein>
    <submittedName>
        <fullName evidence="3">Protein tyrosine phosphatase</fullName>
    </submittedName>
</protein>
<organism evidence="3 4">
    <name type="scientific">Metabacillus mangrovi</name>
    <dbReference type="NCBI Taxonomy" id="1491830"/>
    <lineage>
        <taxon>Bacteria</taxon>
        <taxon>Bacillati</taxon>
        <taxon>Bacillota</taxon>
        <taxon>Bacilli</taxon>
        <taxon>Bacillales</taxon>
        <taxon>Bacillaceae</taxon>
        <taxon>Metabacillus</taxon>
    </lineage>
</organism>
<dbReference type="RefSeq" id="WP_155110444.1">
    <property type="nucleotide sequence ID" value="NZ_WMIB01000001.1"/>
</dbReference>
<evidence type="ECO:0000259" key="2">
    <source>
        <dbReference type="PROSITE" id="PS50056"/>
    </source>
</evidence>
<dbReference type="InterPro" id="IPR000387">
    <property type="entry name" value="Tyr_Pase_dom"/>
</dbReference>
<dbReference type="GO" id="GO:0016791">
    <property type="term" value="F:phosphatase activity"/>
    <property type="evidence" value="ECO:0007669"/>
    <property type="project" value="UniProtKB-ARBA"/>
</dbReference>
<name>A0A7X2V398_9BACI</name>
<dbReference type="PROSITE" id="PS50056">
    <property type="entry name" value="TYR_PHOSPHATASE_2"/>
    <property type="match status" value="1"/>
</dbReference>
<dbReference type="PROSITE" id="PS00383">
    <property type="entry name" value="TYR_PHOSPHATASE_1"/>
    <property type="match status" value="1"/>
</dbReference>
<evidence type="ECO:0000256" key="1">
    <source>
        <dbReference type="ARBA" id="ARBA00022801"/>
    </source>
</evidence>
<dbReference type="PANTHER" id="PTHR47216:SF4">
    <property type="entry name" value="OS01G0859400 PROTEIN"/>
    <property type="match status" value="1"/>
</dbReference>